<dbReference type="InterPro" id="IPR041899">
    <property type="entry name" value="MAGE_WH2"/>
</dbReference>
<name>A0A1U7R5X3_MESAU</name>
<evidence type="ECO:0000256" key="1">
    <source>
        <dbReference type="SAM" id="MobiDB-lite"/>
    </source>
</evidence>
<keyword evidence="3" id="KW-1185">Reference proteome</keyword>
<protein>
    <submittedName>
        <fullName evidence="4">Melanoma-associated antigen B5-like</fullName>
    </submittedName>
</protein>
<gene>
    <name evidence="4" type="primary">LOC101833700</name>
</gene>
<dbReference type="KEGG" id="maua:101833700"/>
<dbReference type="RefSeq" id="XP_005080125.1">
    <property type="nucleotide sequence ID" value="XM_005080068.2"/>
</dbReference>
<dbReference type="GeneID" id="101833700"/>
<proteinExistence type="predicted"/>
<dbReference type="Pfam" id="PF01454">
    <property type="entry name" value="MAGE"/>
    <property type="match status" value="1"/>
</dbReference>
<dbReference type="PROSITE" id="PS50838">
    <property type="entry name" value="MAGE"/>
    <property type="match status" value="1"/>
</dbReference>
<dbReference type="InterPro" id="IPR041898">
    <property type="entry name" value="MAGE_WH1"/>
</dbReference>
<dbReference type="PANTHER" id="PTHR11736:SF161">
    <property type="entry name" value="MAGE FAMILY MEMBER B11"/>
    <property type="match status" value="1"/>
</dbReference>
<sequence>MPRGQKSKQNNHGRRHRARNDAQASESTQQTTEATEESSPESGGASAMPDNESVAVIIADVLSFILSDQSSTDDLDVEENLFGVHHSINVHQDILAGKVFVLLQILLENYRMKQLTTMKDMMQVIGEQEINSFREILTKTAERLTDVFAVELREVESSGPVYDLISKLNLPNNGRVRAGKGLPKTGFLMTVLGMIFMSGNCAREEDIWRMLRSMGVYPGKKHQIYGEPRKLITEYFVKLKYLEYQQVANSDPPLYEFRWGPKAYAETNKMTVLKFVAKINKVSPSFFTDLYEEALKEEQEKNPSNRKVSCDTPAKASAFSMVIDQWFPPLPKFENDLFSRKKI</sequence>
<evidence type="ECO:0000313" key="3">
    <source>
        <dbReference type="Proteomes" id="UP000886700"/>
    </source>
</evidence>
<dbReference type="Proteomes" id="UP000886700">
    <property type="component" value="Unplaced"/>
</dbReference>
<dbReference type="GO" id="GO:0000122">
    <property type="term" value="P:negative regulation of transcription by RNA polymerase II"/>
    <property type="evidence" value="ECO:0007669"/>
    <property type="project" value="TreeGrafter"/>
</dbReference>
<reference evidence="4" key="1">
    <citation type="submission" date="2025-08" db="UniProtKB">
        <authorList>
            <consortium name="RefSeq"/>
        </authorList>
    </citation>
    <scope>IDENTIFICATION</scope>
    <source>
        <tissue evidence="4">Liver</tissue>
    </source>
</reference>
<accession>A0A1U7R5X3</accession>
<dbReference type="AlphaFoldDB" id="A0A1U7R5X3"/>
<evidence type="ECO:0000259" key="2">
    <source>
        <dbReference type="PROSITE" id="PS50838"/>
    </source>
</evidence>
<dbReference type="SMART" id="SM01373">
    <property type="entry name" value="MAGE"/>
    <property type="match status" value="1"/>
</dbReference>
<dbReference type="Gene3D" id="1.10.10.1210">
    <property type="entry name" value="MAGE homology domain, winged helix WH2 motif"/>
    <property type="match status" value="1"/>
</dbReference>
<dbReference type="OrthoDB" id="205198at2759"/>
<feature type="domain" description="MAGE" evidence="2">
    <location>
        <begin position="95"/>
        <end position="294"/>
    </location>
</feature>
<feature type="compositionally biased region" description="Low complexity" evidence="1">
    <location>
        <begin position="22"/>
        <end position="33"/>
    </location>
</feature>
<dbReference type="InterPro" id="IPR037445">
    <property type="entry name" value="MAGE"/>
</dbReference>
<dbReference type="eggNOG" id="KOG4562">
    <property type="taxonomic scope" value="Eukaryota"/>
</dbReference>
<dbReference type="Gene3D" id="1.10.10.1200">
    <property type="entry name" value="MAGE homology domain, winged helix WH1 motif"/>
    <property type="match status" value="1"/>
</dbReference>
<evidence type="ECO:0000313" key="4">
    <source>
        <dbReference type="RefSeq" id="XP_005080125.1"/>
    </source>
</evidence>
<dbReference type="PANTHER" id="PTHR11736">
    <property type="entry name" value="MELANOMA-ASSOCIATED ANTIGEN MAGE ANTIGEN"/>
    <property type="match status" value="1"/>
</dbReference>
<dbReference type="GO" id="GO:0005634">
    <property type="term" value="C:nucleus"/>
    <property type="evidence" value="ECO:0007669"/>
    <property type="project" value="TreeGrafter"/>
</dbReference>
<dbReference type="FunFam" id="1.10.10.1210:FF:000001">
    <property type="entry name" value="melanoma-associated antigen D1"/>
    <property type="match status" value="1"/>
</dbReference>
<organism evidence="3 4">
    <name type="scientific">Mesocricetus auratus</name>
    <name type="common">Golden hamster</name>
    <dbReference type="NCBI Taxonomy" id="10036"/>
    <lineage>
        <taxon>Eukaryota</taxon>
        <taxon>Metazoa</taxon>
        <taxon>Chordata</taxon>
        <taxon>Craniata</taxon>
        <taxon>Vertebrata</taxon>
        <taxon>Euteleostomi</taxon>
        <taxon>Mammalia</taxon>
        <taxon>Eutheria</taxon>
        <taxon>Euarchontoglires</taxon>
        <taxon>Glires</taxon>
        <taxon>Rodentia</taxon>
        <taxon>Myomorpha</taxon>
        <taxon>Muroidea</taxon>
        <taxon>Cricetidae</taxon>
        <taxon>Cricetinae</taxon>
        <taxon>Mesocricetus</taxon>
    </lineage>
</organism>
<feature type="region of interest" description="Disordered" evidence="1">
    <location>
        <begin position="1"/>
        <end position="48"/>
    </location>
</feature>
<dbReference type="InterPro" id="IPR002190">
    <property type="entry name" value="MHD_dom"/>
</dbReference>
<feature type="compositionally biased region" description="Basic residues" evidence="1">
    <location>
        <begin position="1"/>
        <end position="18"/>
    </location>
</feature>